<evidence type="ECO:0000256" key="1">
    <source>
        <dbReference type="SAM" id="MobiDB-lite"/>
    </source>
</evidence>
<accession>A0AAW2U5B2</accession>
<reference evidence="2" key="1">
    <citation type="submission" date="2020-06" db="EMBL/GenBank/DDBJ databases">
        <authorList>
            <person name="Li T."/>
            <person name="Hu X."/>
            <person name="Zhang T."/>
            <person name="Song X."/>
            <person name="Zhang H."/>
            <person name="Dai N."/>
            <person name="Sheng W."/>
            <person name="Hou X."/>
            <person name="Wei L."/>
        </authorList>
    </citation>
    <scope>NUCLEOTIDE SEQUENCE</scope>
    <source>
        <strain evidence="2">KEN1</strain>
        <tissue evidence="2">Leaf</tissue>
    </source>
</reference>
<reference evidence="2" key="2">
    <citation type="journal article" date="2024" name="Plant">
        <title>Genomic evolution and insights into agronomic trait innovations of Sesamum species.</title>
        <authorList>
            <person name="Miao H."/>
            <person name="Wang L."/>
            <person name="Qu L."/>
            <person name="Liu H."/>
            <person name="Sun Y."/>
            <person name="Le M."/>
            <person name="Wang Q."/>
            <person name="Wei S."/>
            <person name="Zheng Y."/>
            <person name="Lin W."/>
            <person name="Duan Y."/>
            <person name="Cao H."/>
            <person name="Xiong S."/>
            <person name="Wang X."/>
            <person name="Wei L."/>
            <person name="Li C."/>
            <person name="Ma Q."/>
            <person name="Ju M."/>
            <person name="Zhao R."/>
            <person name="Li G."/>
            <person name="Mu C."/>
            <person name="Tian Q."/>
            <person name="Mei H."/>
            <person name="Zhang T."/>
            <person name="Gao T."/>
            <person name="Zhang H."/>
        </authorList>
    </citation>
    <scope>NUCLEOTIDE SEQUENCE</scope>
    <source>
        <strain evidence="2">KEN1</strain>
    </source>
</reference>
<name>A0AAW2U5B2_9LAMI</name>
<organism evidence="2">
    <name type="scientific">Sesamum latifolium</name>
    <dbReference type="NCBI Taxonomy" id="2727402"/>
    <lineage>
        <taxon>Eukaryota</taxon>
        <taxon>Viridiplantae</taxon>
        <taxon>Streptophyta</taxon>
        <taxon>Embryophyta</taxon>
        <taxon>Tracheophyta</taxon>
        <taxon>Spermatophyta</taxon>
        <taxon>Magnoliopsida</taxon>
        <taxon>eudicotyledons</taxon>
        <taxon>Gunneridae</taxon>
        <taxon>Pentapetalae</taxon>
        <taxon>asterids</taxon>
        <taxon>lamiids</taxon>
        <taxon>Lamiales</taxon>
        <taxon>Pedaliaceae</taxon>
        <taxon>Sesamum</taxon>
    </lineage>
</organism>
<evidence type="ECO:0000313" key="2">
    <source>
        <dbReference type="EMBL" id="KAL0410801.1"/>
    </source>
</evidence>
<proteinExistence type="predicted"/>
<feature type="region of interest" description="Disordered" evidence="1">
    <location>
        <begin position="1"/>
        <end position="83"/>
    </location>
</feature>
<sequence length="83" mass="9117">MFSEGTPRVKHNCMEGDKTHLANSRHPVGRPHEQAAHNGEIPHLMSNLHPPPLGEHHHHHPLRCSLSGADDTTDTRGSIGLDT</sequence>
<dbReference type="AlphaFoldDB" id="A0AAW2U5B2"/>
<dbReference type="EMBL" id="JACGWN010000013">
    <property type="protein sequence ID" value="KAL0410801.1"/>
    <property type="molecule type" value="Genomic_DNA"/>
</dbReference>
<comment type="caution">
    <text evidence="2">The sequence shown here is derived from an EMBL/GenBank/DDBJ whole genome shotgun (WGS) entry which is preliminary data.</text>
</comment>
<gene>
    <name evidence="2" type="ORF">Slati_3669800</name>
</gene>
<protein>
    <submittedName>
        <fullName evidence="2">Uncharacterized protein</fullName>
    </submittedName>
</protein>